<organism evidence="1">
    <name type="scientific">Arsenophonus endosymbiont of Trialeurodes vaporariorum</name>
    <dbReference type="NCBI Taxonomy" id="235567"/>
    <lineage>
        <taxon>Bacteria</taxon>
        <taxon>Pseudomonadati</taxon>
        <taxon>Pseudomonadota</taxon>
        <taxon>Gammaproteobacteria</taxon>
        <taxon>Enterobacterales</taxon>
        <taxon>Morganellaceae</taxon>
        <taxon>Arsenophonus</taxon>
    </lineage>
</organism>
<reference evidence="1" key="1">
    <citation type="submission" date="2018-04" db="EMBL/GenBank/DDBJ databases">
        <authorList>
            <person name="Go L.Y."/>
            <person name="Mitchell J.A."/>
        </authorList>
    </citation>
    <scope>NUCLEOTIDE SEQUENCE</scope>
    <source>
        <strain evidence="1">ARTV</strain>
    </source>
</reference>
<dbReference type="AlphaFoldDB" id="A0A3B0MME5"/>
<proteinExistence type="predicted"/>
<evidence type="ECO:0008006" key="2">
    <source>
        <dbReference type="Google" id="ProtNLM"/>
    </source>
</evidence>
<accession>A0A3B0MME5</accession>
<protein>
    <recommendedName>
        <fullName evidence="2">DNA (cytosine-5-)-methyltransferase</fullName>
    </recommendedName>
</protein>
<dbReference type="EMBL" id="UFQR01000018">
    <property type="protein sequence ID" value="SSW96494.1"/>
    <property type="molecule type" value="Genomic_DNA"/>
</dbReference>
<gene>
    <name evidence="1" type="ORF">ARTV_2942</name>
</gene>
<evidence type="ECO:0000313" key="1">
    <source>
        <dbReference type="EMBL" id="SSW96494.1"/>
    </source>
</evidence>
<sequence precursor="true">MQCSDQIPARAFGMANGLGYTEYAGLNIDAFSRGTSQSEKERGLLESQRPNARNSLLLATIATKGFWQNPDWFFCRDGKWRPVESDTFPLADRINGRVGRLRAYGNSIVAPVAEEFIRAFLDTTHA</sequence>
<name>A0A3B0MME5_9GAMM</name>